<dbReference type="Proteomes" id="UP000198937">
    <property type="component" value="Unassembled WGS sequence"/>
</dbReference>
<keyword evidence="4" id="KW-0067">ATP-binding</keyword>
<organism evidence="5 6">
    <name type="scientific">Micromonospora yangpuensis</name>
    <dbReference type="NCBI Taxonomy" id="683228"/>
    <lineage>
        <taxon>Bacteria</taxon>
        <taxon>Bacillati</taxon>
        <taxon>Actinomycetota</taxon>
        <taxon>Actinomycetes</taxon>
        <taxon>Micromonosporales</taxon>
        <taxon>Micromonosporaceae</taxon>
        <taxon>Micromonospora</taxon>
    </lineage>
</organism>
<evidence type="ECO:0000313" key="5">
    <source>
        <dbReference type="EMBL" id="SCL48853.1"/>
    </source>
</evidence>
<keyword evidence="2" id="KW-0547">Nucleotide-binding</keyword>
<keyword evidence="1" id="KW-0808">Transferase</keyword>
<dbReference type="OrthoDB" id="3404070at2"/>
<dbReference type="RefSeq" id="WP_091434357.1">
    <property type="nucleotide sequence ID" value="NZ_BMMJ01000001.1"/>
</dbReference>
<dbReference type="AlphaFoldDB" id="A0A1C6U4K2"/>
<evidence type="ECO:0000256" key="4">
    <source>
        <dbReference type="ARBA" id="ARBA00022840"/>
    </source>
</evidence>
<gene>
    <name evidence="5" type="ORF">GA0070617_1000</name>
</gene>
<name>A0A1C6U4K2_9ACTN</name>
<protein>
    <recommendedName>
        <fullName evidence="7">Immunity protein Imm1</fullName>
    </recommendedName>
</protein>
<evidence type="ECO:0000256" key="2">
    <source>
        <dbReference type="ARBA" id="ARBA00022741"/>
    </source>
</evidence>
<accession>A0A1C6U4K2</accession>
<dbReference type="GO" id="GO:0005524">
    <property type="term" value="F:ATP binding"/>
    <property type="evidence" value="ECO:0007669"/>
    <property type="project" value="UniProtKB-KW"/>
</dbReference>
<evidence type="ECO:0000313" key="6">
    <source>
        <dbReference type="Proteomes" id="UP000198937"/>
    </source>
</evidence>
<proteinExistence type="predicted"/>
<dbReference type="GO" id="GO:0016301">
    <property type="term" value="F:kinase activity"/>
    <property type="evidence" value="ECO:0007669"/>
    <property type="project" value="UniProtKB-KW"/>
</dbReference>
<dbReference type="EMBL" id="FMIA01000002">
    <property type="protein sequence ID" value="SCL48853.1"/>
    <property type="molecule type" value="Genomic_DNA"/>
</dbReference>
<dbReference type="GO" id="GO:0016774">
    <property type="term" value="F:phosphotransferase activity, carboxyl group as acceptor"/>
    <property type="evidence" value="ECO:0007669"/>
    <property type="project" value="InterPro"/>
</dbReference>
<evidence type="ECO:0008006" key="7">
    <source>
        <dbReference type="Google" id="ProtNLM"/>
    </source>
</evidence>
<sequence>MTLWLCDYHGHPYALSDPEEAGRRFDEQVRAVMPHGGRGQTLTVGPAGQPVLRVDVDIDADRAAVRWLPDNSYATTPEAADTGITVYESADVGLVEIPTALVGLDTATARGLVMEYVATAQRPAGVSWIRQA</sequence>
<evidence type="ECO:0000256" key="1">
    <source>
        <dbReference type="ARBA" id="ARBA00022679"/>
    </source>
</evidence>
<dbReference type="PROSITE" id="PS01076">
    <property type="entry name" value="ACETATE_KINASE_2"/>
    <property type="match status" value="1"/>
</dbReference>
<dbReference type="InterPro" id="IPR023865">
    <property type="entry name" value="Aliphatic_acid_kinase_CS"/>
</dbReference>
<evidence type="ECO:0000256" key="3">
    <source>
        <dbReference type="ARBA" id="ARBA00022777"/>
    </source>
</evidence>
<keyword evidence="6" id="KW-1185">Reference proteome</keyword>
<reference evidence="5 6" key="1">
    <citation type="submission" date="2016-06" db="EMBL/GenBank/DDBJ databases">
        <authorList>
            <person name="Kjaerup R.B."/>
            <person name="Dalgaard T.S."/>
            <person name="Juul-Madsen H.R."/>
        </authorList>
    </citation>
    <scope>NUCLEOTIDE SEQUENCE [LARGE SCALE GENOMIC DNA]</scope>
    <source>
        <strain evidence="5 6">DSM 45577</strain>
    </source>
</reference>
<keyword evidence="3" id="KW-0418">Kinase</keyword>